<organism evidence="8 9">
    <name type="scientific">Chondromyces crocatus</name>
    <dbReference type="NCBI Taxonomy" id="52"/>
    <lineage>
        <taxon>Bacteria</taxon>
        <taxon>Pseudomonadati</taxon>
        <taxon>Myxococcota</taxon>
        <taxon>Polyangia</taxon>
        <taxon>Polyangiales</taxon>
        <taxon>Polyangiaceae</taxon>
        <taxon>Chondromyces</taxon>
    </lineage>
</organism>
<comment type="cofactor">
    <cofactor evidence="1">
        <name>L-ascorbate</name>
        <dbReference type="ChEBI" id="CHEBI:38290"/>
    </cofactor>
</comment>
<feature type="domain" description="Fe2OG dioxygenase" evidence="7">
    <location>
        <begin position="102"/>
        <end position="196"/>
    </location>
</feature>
<dbReference type="InterPro" id="IPR005123">
    <property type="entry name" value="Oxoglu/Fe-dep_dioxygenase_dom"/>
</dbReference>
<dbReference type="InterPro" id="IPR045054">
    <property type="entry name" value="P4HA-like"/>
</dbReference>
<keyword evidence="2" id="KW-0479">Metal-binding</keyword>
<keyword evidence="6" id="KW-0408">Iron</keyword>
<dbReference type="STRING" id="52.CMC5_048440"/>
<keyword evidence="3" id="KW-0847">Vitamin C</keyword>
<dbReference type="Pfam" id="PF13640">
    <property type="entry name" value="2OG-FeII_Oxy_3"/>
    <property type="match status" value="1"/>
</dbReference>
<evidence type="ECO:0000259" key="7">
    <source>
        <dbReference type="PROSITE" id="PS51471"/>
    </source>
</evidence>
<keyword evidence="4" id="KW-0223">Dioxygenase</keyword>
<evidence type="ECO:0000256" key="2">
    <source>
        <dbReference type="ARBA" id="ARBA00022723"/>
    </source>
</evidence>
<evidence type="ECO:0000256" key="5">
    <source>
        <dbReference type="ARBA" id="ARBA00023002"/>
    </source>
</evidence>
<proteinExistence type="predicted"/>
<name>A0A0K1EJD0_CHOCO</name>
<dbReference type="PATRIC" id="fig|52.7.peg.5352"/>
<dbReference type="PANTHER" id="PTHR10869:SF236">
    <property type="entry name" value="PROLYL 4-HYDROXYLASE ALPHA SUBUNIT DOMAIN-CONTAINING PROTEIN"/>
    <property type="match status" value="1"/>
</dbReference>
<evidence type="ECO:0000256" key="6">
    <source>
        <dbReference type="ARBA" id="ARBA00023004"/>
    </source>
</evidence>
<dbReference type="Gene3D" id="2.60.120.620">
    <property type="entry name" value="q2cbj1_9rhob like domain"/>
    <property type="match status" value="1"/>
</dbReference>
<dbReference type="RefSeq" id="WP_050432587.1">
    <property type="nucleotide sequence ID" value="NZ_CP012159.1"/>
</dbReference>
<keyword evidence="9" id="KW-1185">Reference proteome</keyword>
<sequence>MGMYAGHYDFTHPLIWTVPALYTAAECAELLSGVPDEAWIPSTVNSASGRVVDKRIRNNLLAVLRKPAISEELYRRVLPHVPRQMKAEVHGRSLVPMEVVGVHVPARIYRYDVGQHFGLHQDQSYFRDDGAKSLLTLMVYLNEGFEGGATTFPEQQRTIVPRTGTALLFQHMVLHAGESVTRGTKYVLRSDVLYRPSN</sequence>
<reference evidence="8 9" key="1">
    <citation type="submission" date="2015-07" db="EMBL/GenBank/DDBJ databases">
        <title>Genome analysis of myxobacterium Chondromyces crocatus Cm c5 reveals a high potential for natural compound synthesis and the genetic basis for the loss of fruiting body formation.</title>
        <authorList>
            <person name="Zaburannyi N."/>
            <person name="Bunk B."/>
            <person name="Maier J."/>
            <person name="Overmann J."/>
            <person name="Mueller R."/>
        </authorList>
    </citation>
    <scope>NUCLEOTIDE SEQUENCE [LARGE SCALE GENOMIC DNA]</scope>
    <source>
        <strain evidence="8 9">Cm c5</strain>
    </source>
</reference>
<dbReference type="PANTHER" id="PTHR10869">
    <property type="entry name" value="PROLYL 4-HYDROXYLASE ALPHA SUBUNIT"/>
    <property type="match status" value="1"/>
</dbReference>
<dbReference type="EMBL" id="CP012159">
    <property type="protein sequence ID" value="AKT40688.1"/>
    <property type="molecule type" value="Genomic_DNA"/>
</dbReference>
<dbReference type="GO" id="GO:0031418">
    <property type="term" value="F:L-ascorbic acid binding"/>
    <property type="evidence" value="ECO:0007669"/>
    <property type="project" value="UniProtKB-KW"/>
</dbReference>
<protein>
    <submittedName>
        <fullName evidence="8">2OG-Fe(II) oxygenase</fullName>
    </submittedName>
</protein>
<dbReference type="PROSITE" id="PS51471">
    <property type="entry name" value="FE2OG_OXY"/>
    <property type="match status" value="1"/>
</dbReference>
<evidence type="ECO:0000256" key="4">
    <source>
        <dbReference type="ARBA" id="ARBA00022964"/>
    </source>
</evidence>
<dbReference type="InterPro" id="IPR006620">
    <property type="entry name" value="Pro_4_hyd_alph"/>
</dbReference>
<dbReference type="GO" id="GO:0005506">
    <property type="term" value="F:iron ion binding"/>
    <property type="evidence" value="ECO:0007669"/>
    <property type="project" value="InterPro"/>
</dbReference>
<evidence type="ECO:0000256" key="1">
    <source>
        <dbReference type="ARBA" id="ARBA00001961"/>
    </source>
</evidence>
<gene>
    <name evidence="8" type="ORF">CMC5_048440</name>
</gene>
<keyword evidence="5" id="KW-0560">Oxidoreductase</keyword>
<evidence type="ECO:0000313" key="9">
    <source>
        <dbReference type="Proteomes" id="UP000067626"/>
    </source>
</evidence>
<evidence type="ECO:0000256" key="3">
    <source>
        <dbReference type="ARBA" id="ARBA00022896"/>
    </source>
</evidence>
<evidence type="ECO:0000313" key="8">
    <source>
        <dbReference type="EMBL" id="AKT40688.1"/>
    </source>
</evidence>
<dbReference type="Proteomes" id="UP000067626">
    <property type="component" value="Chromosome"/>
</dbReference>
<dbReference type="OrthoDB" id="269774at2"/>
<dbReference type="AlphaFoldDB" id="A0A0K1EJD0"/>
<accession>A0A0K1EJD0</accession>
<dbReference type="KEGG" id="ccro:CMC5_048440"/>
<dbReference type="GO" id="GO:0004656">
    <property type="term" value="F:procollagen-proline 4-dioxygenase activity"/>
    <property type="evidence" value="ECO:0007669"/>
    <property type="project" value="TreeGrafter"/>
</dbReference>
<dbReference type="SMART" id="SM00702">
    <property type="entry name" value="P4Hc"/>
    <property type="match status" value="1"/>
</dbReference>
<dbReference type="InterPro" id="IPR044862">
    <property type="entry name" value="Pro_4_hyd_alph_FE2OG_OXY"/>
</dbReference>